<protein>
    <recommendedName>
        <fullName evidence="1">Hemerythrin-like domain-containing protein</fullName>
    </recommendedName>
</protein>
<keyword evidence="3" id="KW-1185">Reference proteome</keyword>
<organism evidence="2 3">
    <name type="scientific">Comamonas flocculans</name>
    <dbReference type="NCBI Taxonomy" id="2597701"/>
    <lineage>
        <taxon>Bacteria</taxon>
        <taxon>Pseudomonadati</taxon>
        <taxon>Pseudomonadota</taxon>
        <taxon>Betaproteobacteria</taxon>
        <taxon>Burkholderiales</taxon>
        <taxon>Comamonadaceae</taxon>
        <taxon>Comamonas</taxon>
    </lineage>
</organism>
<dbReference type="EMBL" id="CP042344">
    <property type="protein sequence ID" value="QEA13514.1"/>
    <property type="molecule type" value="Genomic_DNA"/>
</dbReference>
<dbReference type="RefSeq" id="WP_146913106.1">
    <property type="nucleotide sequence ID" value="NZ_CP042344.1"/>
</dbReference>
<feature type="domain" description="Hemerythrin-like" evidence="1">
    <location>
        <begin position="8"/>
        <end position="135"/>
    </location>
</feature>
<accession>A0A5B8RXP5</accession>
<dbReference type="InterPro" id="IPR012312">
    <property type="entry name" value="Hemerythrin-like"/>
</dbReference>
<evidence type="ECO:0000313" key="3">
    <source>
        <dbReference type="Proteomes" id="UP000321199"/>
    </source>
</evidence>
<dbReference type="Gene3D" id="1.20.120.520">
    <property type="entry name" value="nmb1532 protein domain like"/>
    <property type="match status" value="1"/>
</dbReference>
<dbReference type="KEGG" id="cof:FOZ74_10970"/>
<evidence type="ECO:0000313" key="2">
    <source>
        <dbReference type="EMBL" id="QEA13514.1"/>
    </source>
</evidence>
<reference evidence="2 3" key="1">
    <citation type="submission" date="2019-07" db="EMBL/GenBank/DDBJ databases">
        <title>Complete genome sequence of Comamonas sp. NLF 7-7 isolated from livestock.</title>
        <authorList>
            <person name="Kim D.H."/>
            <person name="Kim J.G."/>
        </authorList>
    </citation>
    <scope>NUCLEOTIDE SEQUENCE [LARGE SCALE GENOMIC DNA]</scope>
    <source>
        <strain evidence="2 3">NLF 7-7</strain>
    </source>
</reference>
<proteinExistence type="predicted"/>
<dbReference type="Proteomes" id="UP000321199">
    <property type="component" value="Chromosome"/>
</dbReference>
<dbReference type="AlphaFoldDB" id="A0A5B8RXP5"/>
<dbReference type="OrthoDB" id="8913272at2"/>
<gene>
    <name evidence="2" type="ORF">FOZ74_10970</name>
</gene>
<dbReference type="Pfam" id="PF01814">
    <property type="entry name" value="Hemerythrin"/>
    <property type="match status" value="1"/>
</dbReference>
<evidence type="ECO:0000259" key="1">
    <source>
        <dbReference type="Pfam" id="PF01814"/>
    </source>
</evidence>
<sequence>MTPGIDPASHFVRQHARLDALLQAHLLELIGGDFARAGETFARWRSALAAHIAIEERELLPHLPARARWAAKVYVAEHERIALLAQEHAARLAQVLASPPGEGAPQRRAALWLIDAAHPLRHVLEHHHQREEGTLALELAQELQARAWGAHG</sequence>
<name>A0A5B8RXP5_9BURK</name>